<feature type="compositionally biased region" description="Low complexity" evidence="6">
    <location>
        <begin position="130"/>
        <end position="145"/>
    </location>
</feature>
<keyword evidence="4" id="KW-0804">Transcription</keyword>
<reference evidence="7 8" key="1">
    <citation type="journal article" date="2012" name="Eukaryot. Cell">
        <title>Draft genome sequence of CBS 2479, the standard type strain of Trichosporon asahii.</title>
        <authorList>
            <person name="Yang R.Y."/>
            <person name="Li H.T."/>
            <person name="Zhu H."/>
            <person name="Zhou G.P."/>
            <person name="Wang M."/>
            <person name="Wang L."/>
        </authorList>
    </citation>
    <scope>NUCLEOTIDE SEQUENCE [LARGE SCALE GENOMIC DNA]</scope>
    <source>
        <strain evidence="8">ATCC 90039 / CBS 2479 / JCM 2466 / KCTC 7840 / NCYC 2677 / UAMH 7654</strain>
    </source>
</reference>
<feature type="compositionally biased region" description="Basic residues" evidence="6">
    <location>
        <begin position="493"/>
        <end position="504"/>
    </location>
</feature>
<evidence type="ECO:0000256" key="1">
    <source>
        <dbReference type="ARBA" id="ARBA00004123"/>
    </source>
</evidence>
<dbReference type="InterPro" id="IPR006939">
    <property type="entry name" value="SNF5"/>
</dbReference>
<dbReference type="PANTHER" id="PTHR10019">
    <property type="entry name" value="SNF5"/>
    <property type="match status" value="1"/>
</dbReference>
<accession>J6EMH7</accession>
<dbReference type="Pfam" id="PF04855">
    <property type="entry name" value="SNF5"/>
    <property type="match status" value="1"/>
</dbReference>
<comment type="subcellular location">
    <subcellularLocation>
        <location evidence="1">Nucleus</location>
    </subcellularLocation>
</comment>
<feature type="compositionally biased region" description="Pro residues" evidence="6">
    <location>
        <begin position="9"/>
        <end position="24"/>
    </location>
</feature>
<dbReference type="GeneID" id="25989552"/>
<dbReference type="RefSeq" id="XP_014176724.1">
    <property type="nucleotide sequence ID" value="XM_014321249.1"/>
</dbReference>
<proteinExistence type="inferred from homology"/>
<sequence>MPYQYATPTRPPTHAPRPGYPPQAHPQHAAHAQPQRPQVYQLPLQYPDGPLGFFLPPPGQRTLDPTLQTPPATQGLFTTYPSRLRTGVTSLMQPENAEGGPKEREAWSEQFDIDEAARSSGANTPRTDSPAPRLSRTTTTTLSGRRAGRVNYAEKESSDEEEEESEEEIEEAASDPDDDTYGERKRKKDDLVQQQKVIKRKKREEQAKTWTWIGDRVPAERVTSSLAPRSRMEVQSEEKLQAEAGRAEALVPISIDYDIPDPNGEGKGLKIKDRFLWNASEPFVKPFEFATIFCHDVGIHENNAATIAELIMSQVEEQQNAVAIDLATRDVTPDDVVFSDDESPADDEYPEPDCRIIVNLDLQIFQHVLRDRIEWDLSSPLPPAEFARHYCAELGLTGEAVPIVAHAIHEELIKHKRDALEMDLFAQTHPGEQAKWERTGGQPKTNSRTGAKGLVGVWRDWWERDEFSPLLFEISHDDMVKREQERSREARRIMRTLHTSKRRR</sequence>
<comment type="caution">
    <text evidence="7">The sequence shown here is derived from an EMBL/GenBank/DDBJ whole genome shotgun (WGS) entry which is preliminary data.</text>
</comment>
<feature type="compositionally biased region" description="Low complexity" evidence="6">
    <location>
        <begin position="25"/>
        <end position="35"/>
    </location>
</feature>
<feature type="compositionally biased region" description="Polar residues" evidence="6">
    <location>
        <begin position="63"/>
        <end position="80"/>
    </location>
</feature>
<dbReference type="VEuPathDB" id="FungiDB:A1Q1_06040"/>
<evidence type="ECO:0000256" key="5">
    <source>
        <dbReference type="ARBA" id="ARBA00023242"/>
    </source>
</evidence>
<protein>
    <submittedName>
        <fullName evidence="7">SWI/SNF-related matrix associated protein</fullName>
    </submittedName>
</protein>
<comment type="similarity">
    <text evidence="2">Belongs to the SNF5 family.</text>
</comment>
<dbReference type="GO" id="GO:0006338">
    <property type="term" value="P:chromatin remodeling"/>
    <property type="evidence" value="ECO:0007669"/>
    <property type="project" value="InterPro"/>
</dbReference>
<dbReference type="GO" id="GO:0000228">
    <property type="term" value="C:nuclear chromosome"/>
    <property type="evidence" value="ECO:0007669"/>
    <property type="project" value="InterPro"/>
</dbReference>
<feature type="region of interest" description="Disordered" evidence="6">
    <location>
        <begin position="92"/>
        <end position="191"/>
    </location>
</feature>
<evidence type="ECO:0000256" key="4">
    <source>
        <dbReference type="ARBA" id="ARBA00023163"/>
    </source>
</evidence>
<feature type="region of interest" description="Disordered" evidence="6">
    <location>
        <begin position="1"/>
        <end position="80"/>
    </location>
</feature>
<dbReference type="KEGG" id="tasa:A1Q1_06040"/>
<dbReference type="EMBL" id="ALBS01000325">
    <property type="protein sequence ID" value="EJT45489.1"/>
    <property type="molecule type" value="Genomic_DNA"/>
</dbReference>
<feature type="region of interest" description="Disordered" evidence="6">
    <location>
        <begin position="484"/>
        <end position="504"/>
    </location>
</feature>
<feature type="compositionally biased region" description="Acidic residues" evidence="6">
    <location>
        <begin position="157"/>
        <end position="180"/>
    </location>
</feature>
<organism evidence="7 8">
    <name type="scientific">Trichosporon asahii var. asahii (strain ATCC 90039 / CBS 2479 / JCM 2466 / KCTC 7840 / NBRC 103889/ NCYC 2677 / UAMH 7654)</name>
    <name type="common">Yeast</name>
    <dbReference type="NCBI Taxonomy" id="1186058"/>
    <lineage>
        <taxon>Eukaryota</taxon>
        <taxon>Fungi</taxon>
        <taxon>Dikarya</taxon>
        <taxon>Basidiomycota</taxon>
        <taxon>Agaricomycotina</taxon>
        <taxon>Tremellomycetes</taxon>
        <taxon>Trichosporonales</taxon>
        <taxon>Trichosporonaceae</taxon>
        <taxon>Trichosporon</taxon>
    </lineage>
</organism>
<evidence type="ECO:0000313" key="7">
    <source>
        <dbReference type="EMBL" id="EJT45489.1"/>
    </source>
</evidence>
<name>J6EMH7_TRIAS</name>
<evidence type="ECO:0000313" key="8">
    <source>
        <dbReference type="Proteomes" id="UP000002748"/>
    </source>
</evidence>
<evidence type="ECO:0000256" key="3">
    <source>
        <dbReference type="ARBA" id="ARBA00023015"/>
    </source>
</evidence>
<dbReference type="Proteomes" id="UP000002748">
    <property type="component" value="Unassembled WGS sequence"/>
</dbReference>
<evidence type="ECO:0000256" key="2">
    <source>
        <dbReference type="ARBA" id="ARBA00010239"/>
    </source>
</evidence>
<dbReference type="AlphaFoldDB" id="J6EMH7"/>
<gene>
    <name evidence="7" type="ORF">A1Q1_06040</name>
</gene>
<dbReference type="OrthoDB" id="10258327at2759"/>
<dbReference type="HOGENOM" id="CLU_032229_0_0_1"/>
<keyword evidence="3" id="KW-0805">Transcription regulation</keyword>
<evidence type="ECO:0000256" key="6">
    <source>
        <dbReference type="SAM" id="MobiDB-lite"/>
    </source>
</evidence>
<keyword evidence="5" id="KW-0539">Nucleus</keyword>